<dbReference type="CDD" id="cd04301">
    <property type="entry name" value="NAT_SF"/>
    <property type="match status" value="1"/>
</dbReference>
<proteinExistence type="predicted"/>
<dbReference type="Proteomes" id="UP000216797">
    <property type="component" value="Unassembled WGS sequence"/>
</dbReference>
<reference evidence="2 3" key="1">
    <citation type="submission" date="2015-08" db="EMBL/GenBank/DDBJ databases">
        <title>Enterococcus genome sequence.</title>
        <authorList>
            <person name="Acedo J.Z."/>
            <person name="Vederas J.C."/>
        </authorList>
    </citation>
    <scope>NUCLEOTIDE SEQUENCE [LARGE SCALE GENOMIC DNA]</scope>
    <source>
        <strain evidence="2 3">49</strain>
    </source>
</reference>
<comment type="caution">
    <text evidence="2">The sequence shown here is derived from an EMBL/GenBank/DDBJ whole genome shotgun (WGS) entry which is preliminary data.</text>
</comment>
<feature type="domain" description="N-acetyltransferase" evidence="1">
    <location>
        <begin position="3"/>
        <end position="142"/>
    </location>
</feature>
<evidence type="ECO:0000259" key="1">
    <source>
        <dbReference type="PROSITE" id="PS51186"/>
    </source>
</evidence>
<dbReference type="Pfam" id="PF13673">
    <property type="entry name" value="Acetyltransf_10"/>
    <property type="match status" value="1"/>
</dbReference>
<organism evidence="2 3">
    <name type="scientific">Enterococcus canintestini</name>
    <dbReference type="NCBI Taxonomy" id="317010"/>
    <lineage>
        <taxon>Bacteria</taxon>
        <taxon>Bacillati</taxon>
        <taxon>Bacillota</taxon>
        <taxon>Bacilli</taxon>
        <taxon>Lactobacillales</taxon>
        <taxon>Enterococcaceae</taxon>
        <taxon>Enterococcus</taxon>
    </lineage>
</organism>
<dbReference type="InterPro" id="IPR016181">
    <property type="entry name" value="Acyl_CoA_acyltransferase"/>
</dbReference>
<name>A0A267HTM1_9ENTE</name>
<sequence length="144" mass="16580">MELKINLDTEETNQLTEYLLEILNQQQKHFFPDHQTVDKPVSIGIYSETKLLGGILGRINDQSLYVSLLAINPNNQGNNLGTQLLRNIENVAVENRVINLLLSTRSYQALPFYQKNGFKVYGKLKDMPFLGVDTYYLVKRLKYV</sequence>
<dbReference type="PROSITE" id="PS51186">
    <property type="entry name" value="GNAT"/>
    <property type="match status" value="1"/>
</dbReference>
<keyword evidence="3" id="KW-1185">Reference proteome</keyword>
<evidence type="ECO:0000313" key="3">
    <source>
        <dbReference type="Proteomes" id="UP000216797"/>
    </source>
</evidence>
<dbReference type="AlphaFoldDB" id="A0A267HTM1"/>
<dbReference type="SUPFAM" id="SSF55729">
    <property type="entry name" value="Acyl-CoA N-acyltransferases (Nat)"/>
    <property type="match status" value="1"/>
</dbReference>
<gene>
    <name evidence="2" type="ORF">AKL21_03815</name>
</gene>
<dbReference type="GO" id="GO:0016747">
    <property type="term" value="F:acyltransferase activity, transferring groups other than amino-acyl groups"/>
    <property type="evidence" value="ECO:0007669"/>
    <property type="project" value="InterPro"/>
</dbReference>
<dbReference type="EMBL" id="LHUG01000003">
    <property type="protein sequence ID" value="PAB01592.1"/>
    <property type="molecule type" value="Genomic_DNA"/>
</dbReference>
<dbReference type="Gene3D" id="3.40.630.30">
    <property type="match status" value="1"/>
</dbReference>
<evidence type="ECO:0000313" key="2">
    <source>
        <dbReference type="EMBL" id="PAB01592.1"/>
    </source>
</evidence>
<protein>
    <recommendedName>
        <fullName evidence="1">N-acetyltransferase domain-containing protein</fullName>
    </recommendedName>
</protein>
<accession>A0A267HTM1</accession>
<dbReference type="RefSeq" id="WP_095006128.1">
    <property type="nucleotide sequence ID" value="NZ_LHUG01000003.1"/>
</dbReference>
<dbReference type="InterPro" id="IPR000182">
    <property type="entry name" value="GNAT_dom"/>
</dbReference>